<accession>A0A2H5EUP9</accession>
<dbReference type="InterPro" id="IPR040704">
    <property type="entry name" value="HEPN_AbiU2"/>
</dbReference>
<dbReference type="Proteomes" id="UP000234530">
    <property type="component" value="Chromosome"/>
</dbReference>
<dbReference type="KEGG" id="pzh:CX676_01635"/>
<evidence type="ECO:0000313" key="3">
    <source>
        <dbReference type="Proteomes" id="UP000234530"/>
    </source>
</evidence>
<evidence type="ECO:0000259" key="1">
    <source>
        <dbReference type="Pfam" id="PF18734"/>
    </source>
</evidence>
<feature type="domain" description="HEPN AbiU2-like" evidence="1">
    <location>
        <begin position="12"/>
        <end position="175"/>
    </location>
</feature>
<evidence type="ECO:0000313" key="2">
    <source>
        <dbReference type="EMBL" id="AUH63019.1"/>
    </source>
</evidence>
<protein>
    <recommendedName>
        <fullName evidence="1">HEPN AbiU2-like domain-containing protein</fullName>
    </recommendedName>
</protein>
<reference evidence="2 3" key="1">
    <citation type="journal article" date="2013" name="Antonie Van Leeuwenhoek">
        <title>Paracoccus zhejiangensis sp. nov., isolated from activated sludge in wastewater-treatment system.</title>
        <authorList>
            <person name="Wu Z.G."/>
            <person name="Zhang D.F."/>
            <person name="Liu Y.L."/>
            <person name="Wang F."/>
            <person name="Jiang X."/>
            <person name="Li C."/>
            <person name="Li S.P."/>
            <person name="Hong Q."/>
            <person name="Li W.J."/>
        </authorList>
    </citation>
    <scope>NUCLEOTIDE SEQUENCE [LARGE SCALE GENOMIC DNA]</scope>
    <source>
        <strain evidence="2 3">J6</strain>
    </source>
</reference>
<name>A0A2H5EUP9_9RHOB</name>
<dbReference type="OrthoDB" id="7059019at2"/>
<proteinExistence type="predicted"/>
<keyword evidence="3" id="KW-1185">Reference proteome</keyword>
<sequence>MTSLVPVAGQDAEFAELFEHIYTQLATIRLKWRVYRAFYGTNSERVSLLNSISGTTALIIQDALYDDVVLSLCRLADPANSRGKENNSLFRLLTLTEESPDRATFSGMVADFKSACDPLIGQRHRFIAHSDRSARFDKSGSQGVSRLQIEHAIESLRLVVVYMHLKAFGTHVSSEPVSNLGSDEVSFLRTLYYGQQKLEEMRSDILDQAGKTAADPREIPPETRALRDLYEMPEWLNYRPPERMD</sequence>
<gene>
    <name evidence="2" type="ORF">CX676_01635</name>
</gene>
<dbReference type="EMBL" id="CP025430">
    <property type="protein sequence ID" value="AUH63019.1"/>
    <property type="molecule type" value="Genomic_DNA"/>
</dbReference>
<dbReference type="AlphaFoldDB" id="A0A2H5EUP9"/>
<dbReference type="Pfam" id="PF18734">
    <property type="entry name" value="HEPN_AbiU2"/>
    <property type="match status" value="1"/>
</dbReference>
<organism evidence="2 3">
    <name type="scientific">Paracoccus zhejiangensis</name>
    <dbReference type="NCBI Taxonomy" id="1077935"/>
    <lineage>
        <taxon>Bacteria</taxon>
        <taxon>Pseudomonadati</taxon>
        <taxon>Pseudomonadota</taxon>
        <taxon>Alphaproteobacteria</taxon>
        <taxon>Rhodobacterales</taxon>
        <taxon>Paracoccaceae</taxon>
        <taxon>Paracoccus</taxon>
    </lineage>
</organism>
<dbReference type="RefSeq" id="WP_101751061.1">
    <property type="nucleotide sequence ID" value="NZ_CP025430.1"/>
</dbReference>